<dbReference type="InterPro" id="IPR014030">
    <property type="entry name" value="Ketoacyl_synth_N"/>
</dbReference>
<dbReference type="SUPFAM" id="SSF47336">
    <property type="entry name" value="ACP-like"/>
    <property type="match status" value="1"/>
</dbReference>
<dbReference type="CDD" id="cd00833">
    <property type="entry name" value="PKS"/>
    <property type="match status" value="1"/>
</dbReference>
<dbReference type="Gene3D" id="3.40.47.10">
    <property type="match status" value="1"/>
</dbReference>
<keyword evidence="3" id="KW-0596">Phosphopantetheine</keyword>
<dbReference type="InterPro" id="IPR001227">
    <property type="entry name" value="Ac_transferase_dom_sf"/>
</dbReference>
<proteinExistence type="predicted"/>
<dbReference type="InterPro" id="IPR050091">
    <property type="entry name" value="PKS_NRPS_Biosynth_Enz"/>
</dbReference>
<dbReference type="SUPFAM" id="SSF52151">
    <property type="entry name" value="FabD/lysophospholipase-like"/>
    <property type="match status" value="1"/>
</dbReference>
<dbReference type="Gene3D" id="3.30.559.30">
    <property type="entry name" value="Nonribosomal peptide synthetase, condensation domain"/>
    <property type="match status" value="1"/>
</dbReference>
<dbReference type="Gene3D" id="3.30.559.10">
    <property type="entry name" value="Chloramphenicol acetyltransferase-like domain"/>
    <property type="match status" value="1"/>
</dbReference>
<dbReference type="InterPro" id="IPR016036">
    <property type="entry name" value="Malonyl_transacylase_ACP-bd"/>
</dbReference>
<organism evidence="8 9">
    <name type="scientific">Aliikangiella maris</name>
    <dbReference type="NCBI Taxonomy" id="3162458"/>
    <lineage>
        <taxon>Bacteria</taxon>
        <taxon>Pseudomonadati</taxon>
        <taxon>Pseudomonadota</taxon>
        <taxon>Gammaproteobacteria</taxon>
        <taxon>Oceanospirillales</taxon>
        <taxon>Pleioneaceae</taxon>
        <taxon>Aliikangiella</taxon>
    </lineage>
</organism>
<dbReference type="Gene3D" id="3.40.366.10">
    <property type="entry name" value="Malonyl-Coenzyme A Acyl Carrier Protein, domain 2"/>
    <property type="match status" value="1"/>
</dbReference>
<name>A0ABV2BU97_9GAMM</name>
<evidence type="ECO:0000256" key="3">
    <source>
        <dbReference type="ARBA" id="ARBA00022450"/>
    </source>
</evidence>
<comment type="cofactor">
    <cofactor evidence="1">
        <name>pantetheine 4'-phosphate</name>
        <dbReference type="ChEBI" id="CHEBI:47942"/>
    </cofactor>
</comment>
<dbReference type="SMART" id="SM00825">
    <property type="entry name" value="PKS_KS"/>
    <property type="match status" value="1"/>
</dbReference>
<dbReference type="Pfam" id="PF00109">
    <property type="entry name" value="ketoacyl-synt"/>
    <property type="match status" value="1"/>
</dbReference>
<dbReference type="PROSITE" id="PS00606">
    <property type="entry name" value="KS3_1"/>
    <property type="match status" value="1"/>
</dbReference>
<dbReference type="InterPro" id="IPR023213">
    <property type="entry name" value="CAT-like_dom_sf"/>
</dbReference>
<dbReference type="InterPro" id="IPR018201">
    <property type="entry name" value="Ketoacyl_synth_AS"/>
</dbReference>
<keyword evidence="5" id="KW-0808">Transferase</keyword>
<dbReference type="PROSITE" id="PS52004">
    <property type="entry name" value="KS3_2"/>
    <property type="match status" value="1"/>
</dbReference>
<evidence type="ECO:0000256" key="1">
    <source>
        <dbReference type="ARBA" id="ARBA00001957"/>
    </source>
</evidence>
<dbReference type="Gene3D" id="3.30.70.250">
    <property type="entry name" value="Malonyl-CoA ACP transacylase, ACP-binding"/>
    <property type="match status" value="1"/>
</dbReference>
<sequence>MNLVNESTGFEIAIIGIACQLPGAKNVAEFWELLVAGENAISYFDEQELINQGIDANQVAQKNYVKAKGVFPEIACFDWRFFGYTPKDAAIMDPQVRALHQGVYHALEDAGCLEALQESGKSKGRNIGLFASASGNFNWELDTYLQIATGSAAQFAALQLNDKDFLATRLAYAFDLRGPACTLHTACSSSLYSVDVACRNLYTGACEAAVVAASGLSLPVKNGYVFEEGMIKSPEGKCRPFSEGANGTVEGNGMGVVVLKPLEDAQENNDNIYAVIRGISANNDGQRKVGYVAPSIEGQVEVIRRAMYMAEVNAESIGYVETHGTATELGDPIEIQALIKAFATDQKQYCTLGALKSNIGHLDTAAGVAALIKASLVLKHRQLPPNANLTAPSENINFAESPFKLSDELREWQRIPHPEQSDAFWPLRAGVSSFGIGGTNAHVILEENIQEALAQESLDPVALFEQENLAKNKPQPDNILCLSAKTQNALNRIRINLHQFIQQNPTISVADLCFSYAIGRESHEYRHFYRVSTIEQLEQQLAEDVTALSDEENNLESTGLKTLTAVKALTNSPRIAFLFPGQGTQYAGMSRSLYEQDKTYQGILDTLLAICDAQQLFHIRRMLLQPTDADAEAIHLTANSQLCLFVTELALAHYLMSLGIKPDAMIGHSLGEIVAATVAEVLTVEDAIHLVNHRGRLMQSMQSGAMLVVLCTKDALQEVMTEHVEIAAMNTPEQFTVSGTHQAIEEFCQLLDKNAIIYRPIKTSHAFHSSMMDGVLPELKSVIQGITLNEAKTPYLSNLTGDWISGEQNQDETYFLNHLRQAVNFLGGIETLLADQNQILIEVGPGNVLGALVKQIADANQIVMDKPVSVLRQAKIDCTDETYFIEALGKIWSQGVSIHWQSFYQQKQIAARRISTPGYPFEKSELPVGNGDVNHVFNTHLGNLGNLTTESNGLTDNQTSAKQPVKSDENKQIVPYYWDWKTELLTDNKDKFSVKSCFLFALDKKGFQLFATIGGLRMTTIKINNVTKVNPSEKLSIAANESDAYQKLLAQKSINSELPELFVWFCASEKSEDIEKTKLQISRGIKTITNQYPNKHFDCILCIGYRTPIAGQINHDINLWCRSTNLLYPNINVKCIELDLSFNDPLLLQNIEAELFNQFEYQPLVRLSQGRRQVWGMNDYRSEQVQSINNTLPSAHRILVMALEQFPLIDFISQLDHLTKARVTGLSLSVNQAKQQQVIENVIAKDRHYDQIIIIDSYLSCNYIQGEKTLASISDLDKTSLDDAHQLFYKSLLQKINKFDCQSFIYLSTGSASWLDANSIAHYKVRSDFEKRLRTQIKDKHLSTVFLPFEESVTHCEFYLPDQQAQRALLSVINSGWHQVTIKPEMQALFAPVSSLMQPGLLHEKSQDEVSSHSQLSQAEVEQPESYLDDLQKYWSQILGITEFSPQDNFFELGGDSLRVAQLTAELEKNSISVSPNVVFNYPDLQSLADYLESKFPRNQHRIKTIVQLTEKLNEALPLAFGYRLFPLNESMVNHSHTEKEKQRDFDDKLLDKQLLDKELLDKQSNSSEQVSVLYTEKPLTEADLLAMQAILKEQTVEFAALPNYICQNANTELFTTNDESNVTQDIFSGSEKSLNDELYLKAIDEEQLERLLNNVRFQQKRFGRNLVNAPIETIYKVSPFQKMYLKSDTRVSLYEMFINKYFDLELLNKSVTKIINNQGLLRSSLARNYNGLYWEQHERTSRVNLPYIDISQFNEDSKQAIVEKLMSQEYETDFDAENTVLYHVIVIRLDYKRINILFNLDHSIFDNMSGQVMQRHILDDYDARLMAEYQPSAQSHIKSYDFYLENLNKGPQGITEEKLIQLFELNQFNQAKLAIEQKIIQSKNEITANTKLKNKNQFKYWQYKITLPSINGYEEEDLAWQITTAGLSYSLARYFGQAEIPMKLLYQGRKYHDISFFDTLGLFIDVVPLLIDTTEKNPTSLIGRLSEKLQYINRYNINFMNMVMSIPMLIKWRNILGLISAKKLSQKDPMILLNHTGKSGTEYRKIIDFATKEMLDSGKIDYASFYVISSVVEGELILDILCCFENDMEKIGNIIKEEFQNVIDYFKAGEQLPQEKQSKPQPVGLNNSNI</sequence>
<dbReference type="EMBL" id="JBEVCJ010000010">
    <property type="protein sequence ID" value="MET1255508.1"/>
    <property type="molecule type" value="Genomic_DNA"/>
</dbReference>
<dbReference type="InterPro" id="IPR016039">
    <property type="entry name" value="Thiolase-like"/>
</dbReference>
<dbReference type="Pfam" id="PF02801">
    <property type="entry name" value="Ketoacyl-synt_C"/>
    <property type="match status" value="1"/>
</dbReference>
<evidence type="ECO:0000256" key="5">
    <source>
        <dbReference type="ARBA" id="ARBA00022679"/>
    </source>
</evidence>
<dbReference type="PROSITE" id="PS50075">
    <property type="entry name" value="CARRIER"/>
    <property type="match status" value="1"/>
</dbReference>
<evidence type="ECO:0000256" key="4">
    <source>
        <dbReference type="ARBA" id="ARBA00022553"/>
    </source>
</evidence>
<dbReference type="InterPro" id="IPR006162">
    <property type="entry name" value="Ppantetheine_attach_site"/>
</dbReference>
<dbReference type="InterPro" id="IPR014031">
    <property type="entry name" value="Ketoacyl_synth_C"/>
</dbReference>
<dbReference type="InterPro" id="IPR036736">
    <property type="entry name" value="ACP-like_sf"/>
</dbReference>
<dbReference type="InterPro" id="IPR016035">
    <property type="entry name" value="Acyl_Trfase/lysoPLipase"/>
</dbReference>
<feature type="domain" description="Ketosynthase family 3 (KS3)" evidence="7">
    <location>
        <begin position="9"/>
        <end position="447"/>
    </location>
</feature>
<dbReference type="Pfam" id="PF00698">
    <property type="entry name" value="Acyl_transf_1"/>
    <property type="match status" value="1"/>
</dbReference>
<dbReference type="Pfam" id="PF00550">
    <property type="entry name" value="PP-binding"/>
    <property type="match status" value="1"/>
</dbReference>
<protein>
    <submittedName>
        <fullName evidence="8">Beta-ketoacyl synthase N-terminal-like domain-containing protein</fullName>
    </submittedName>
</protein>
<dbReference type="InterPro" id="IPR014043">
    <property type="entry name" value="Acyl_transferase_dom"/>
</dbReference>
<evidence type="ECO:0000313" key="8">
    <source>
        <dbReference type="EMBL" id="MET1255508.1"/>
    </source>
</evidence>
<dbReference type="Gene3D" id="3.30.70.3290">
    <property type="match status" value="1"/>
</dbReference>
<dbReference type="RefSeq" id="WP_353896094.1">
    <property type="nucleotide sequence ID" value="NZ_JBEVCJ010000010.1"/>
</dbReference>
<evidence type="ECO:0000259" key="7">
    <source>
        <dbReference type="PROSITE" id="PS52004"/>
    </source>
</evidence>
<dbReference type="SMART" id="SM00827">
    <property type="entry name" value="PKS_AT"/>
    <property type="match status" value="1"/>
</dbReference>
<reference evidence="8 9" key="1">
    <citation type="submission" date="2024-06" db="EMBL/GenBank/DDBJ databases">
        <authorList>
            <person name="Li F."/>
        </authorList>
    </citation>
    <scope>NUCLEOTIDE SEQUENCE [LARGE SCALE GENOMIC DNA]</scope>
    <source>
        <strain evidence="8 9">GXAS 311</strain>
    </source>
</reference>
<keyword evidence="9" id="KW-1185">Reference proteome</keyword>
<dbReference type="InterPro" id="IPR009081">
    <property type="entry name" value="PP-bd_ACP"/>
</dbReference>
<evidence type="ECO:0000259" key="6">
    <source>
        <dbReference type="PROSITE" id="PS50075"/>
    </source>
</evidence>
<comment type="pathway">
    <text evidence="2">Lipid metabolism; fatty acid biosynthesis.</text>
</comment>
<evidence type="ECO:0000313" key="9">
    <source>
        <dbReference type="Proteomes" id="UP001548189"/>
    </source>
</evidence>
<dbReference type="SMART" id="SM00823">
    <property type="entry name" value="PKS_PP"/>
    <property type="match status" value="1"/>
</dbReference>
<dbReference type="InterPro" id="IPR001242">
    <property type="entry name" value="Condensation_dom"/>
</dbReference>
<dbReference type="InterPro" id="IPR020806">
    <property type="entry name" value="PKS_PP-bd"/>
</dbReference>
<comment type="caution">
    <text evidence="8">The sequence shown here is derived from an EMBL/GenBank/DDBJ whole genome shotgun (WGS) entry which is preliminary data.</text>
</comment>
<dbReference type="PANTHER" id="PTHR43775:SF51">
    <property type="entry name" value="INACTIVE PHENOLPHTHIOCEROL SYNTHESIS POLYKETIDE SYNTHASE TYPE I PKS1-RELATED"/>
    <property type="match status" value="1"/>
</dbReference>
<feature type="domain" description="Carrier" evidence="6">
    <location>
        <begin position="1422"/>
        <end position="1496"/>
    </location>
</feature>
<dbReference type="PANTHER" id="PTHR43775">
    <property type="entry name" value="FATTY ACID SYNTHASE"/>
    <property type="match status" value="1"/>
</dbReference>
<dbReference type="Proteomes" id="UP001548189">
    <property type="component" value="Unassembled WGS sequence"/>
</dbReference>
<keyword evidence="4" id="KW-0597">Phosphoprotein</keyword>
<dbReference type="Pfam" id="PF22621">
    <property type="entry name" value="CurL-like_PKS_C"/>
    <property type="match status" value="1"/>
</dbReference>
<dbReference type="PROSITE" id="PS00012">
    <property type="entry name" value="PHOSPHOPANTETHEINE"/>
    <property type="match status" value="1"/>
</dbReference>
<dbReference type="SUPFAM" id="SSF52777">
    <property type="entry name" value="CoA-dependent acyltransferases"/>
    <property type="match status" value="1"/>
</dbReference>
<dbReference type="SUPFAM" id="SSF53901">
    <property type="entry name" value="Thiolase-like"/>
    <property type="match status" value="1"/>
</dbReference>
<dbReference type="InterPro" id="IPR020841">
    <property type="entry name" value="PKS_Beta-ketoAc_synthase_dom"/>
</dbReference>
<evidence type="ECO:0000256" key="2">
    <source>
        <dbReference type="ARBA" id="ARBA00005194"/>
    </source>
</evidence>
<dbReference type="Pfam" id="PF00668">
    <property type="entry name" value="Condensation"/>
    <property type="match status" value="1"/>
</dbReference>
<gene>
    <name evidence="8" type="ORF">ABVT43_10250</name>
</gene>
<dbReference type="SUPFAM" id="SSF55048">
    <property type="entry name" value="Probable ACP-binding domain of malonyl-CoA ACP transacylase"/>
    <property type="match status" value="1"/>
</dbReference>
<accession>A0ABV2BU97</accession>
<dbReference type="Gene3D" id="1.10.1200.10">
    <property type="entry name" value="ACP-like"/>
    <property type="match status" value="1"/>
</dbReference>